<evidence type="ECO:0000256" key="2">
    <source>
        <dbReference type="ARBA" id="ARBA00022692"/>
    </source>
</evidence>
<feature type="transmembrane region" description="Helical" evidence="5">
    <location>
        <begin position="154"/>
        <end position="176"/>
    </location>
</feature>
<feature type="transmembrane region" description="Helical" evidence="5">
    <location>
        <begin position="44"/>
        <end position="64"/>
    </location>
</feature>
<evidence type="ECO:0000256" key="5">
    <source>
        <dbReference type="SAM" id="Phobius"/>
    </source>
</evidence>
<evidence type="ECO:0000256" key="4">
    <source>
        <dbReference type="ARBA" id="ARBA00023136"/>
    </source>
</evidence>
<comment type="caution">
    <text evidence="6">The sequence shown here is derived from an EMBL/GenBank/DDBJ whole genome shotgun (WGS) entry which is preliminary data.</text>
</comment>
<organism evidence="6">
    <name type="scientific">Halomonas campaniensis</name>
    <dbReference type="NCBI Taxonomy" id="213554"/>
    <lineage>
        <taxon>Bacteria</taxon>
        <taxon>Pseudomonadati</taxon>
        <taxon>Pseudomonadota</taxon>
        <taxon>Gammaproteobacteria</taxon>
        <taxon>Oceanospirillales</taxon>
        <taxon>Halomonadaceae</taxon>
        <taxon>Halomonas</taxon>
    </lineage>
</organism>
<dbReference type="Pfam" id="PF01124">
    <property type="entry name" value="MAPEG"/>
    <property type="match status" value="1"/>
</dbReference>
<keyword evidence="4 5" id="KW-0472">Membrane</keyword>
<evidence type="ECO:0000256" key="1">
    <source>
        <dbReference type="ARBA" id="ARBA00004370"/>
    </source>
</evidence>
<dbReference type="InterPro" id="IPR001129">
    <property type="entry name" value="Membr-assoc_MAPEG"/>
</dbReference>
<evidence type="ECO:0008006" key="7">
    <source>
        <dbReference type="Google" id="ProtNLM"/>
    </source>
</evidence>
<dbReference type="Gene3D" id="1.20.120.550">
    <property type="entry name" value="Membrane associated eicosanoid/glutathione metabolism-like domain"/>
    <property type="match status" value="1"/>
</dbReference>
<dbReference type="PANTHER" id="PTHR31004">
    <property type="entry name" value="TRANSMEMBRANE PROTEIN 79"/>
    <property type="match status" value="1"/>
</dbReference>
<dbReference type="GO" id="GO:0005765">
    <property type="term" value="C:lysosomal membrane"/>
    <property type="evidence" value="ECO:0007669"/>
    <property type="project" value="TreeGrafter"/>
</dbReference>
<dbReference type="InterPro" id="IPR023352">
    <property type="entry name" value="MAPEG-like_dom_sf"/>
</dbReference>
<reference evidence="6" key="1">
    <citation type="journal article" date="2018" name="Nat. Biotechnol.">
        <title>A standardized bacterial taxonomy based on genome phylogeny substantially revises the tree of life.</title>
        <authorList>
            <person name="Parks D.H."/>
            <person name="Chuvochina M."/>
            <person name="Waite D.W."/>
            <person name="Rinke C."/>
            <person name="Skarshewski A."/>
            <person name="Chaumeil P.A."/>
            <person name="Hugenholtz P."/>
        </authorList>
    </citation>
    <scope>NUCLEOTIDE SEQUENCE [LARGE SCALE GENOMIC DNA]</scope>
    <source>
        <strain evidence="6">UBA11284</strain>
    </source>
</reference>
<dbReference type="GO" id="GO:0045055">
    <property type="term" value="P:regulated exocytosis"/>
    <property type="evidence" value="ECO:0007669"/>
    <property type="project" value="TreeGrafter"/>
</dbReference>
<keyword evidence="3 5" id="KW-1133">Transmembrane helix</keyword>
<feature type="transmembrane region" description="Helical" evidence="5">
    <location>
        <begin position="12"/>
        <end position="32"/>
    </location>
</feature>
<evidence type="ECO:0000313" key="6">
    <source>
        <dbReference type="EMBL" id="HCA03426.1"/>
    </source>
</evidence>
<protein>
    <recommendedName>
        <fullName evidence="7">MAPEG family protein</fullName>
    </recommendedName>
</protein>
<proteinExistence type="predicted"/>
<sequence>MTQKSDDRTVKMGMLLGFVGTTVVFVFFYSSLPQVVEEVVVVERLKLAIMCLVFPVALFFLMIVRIGSQRYGNPSADPTKCEANTEGMKVDLRVLSNTHEQLMIFAINTLALSVLIPYQLLSLLPIYSGVFVAGRVMFWVGYRRNVLWRAPGFAMSTLPAVVGLGYSCVAVLLSAFTVF</sequence>
<keyword evidence="2 5" id="KW-0812">Transmembrane</keyword>
<accession>A0A3D0KIX0</accession>
<gene>
    <name evidence="6" type="ORF">DEO68_14925</name>
</gene>
<dbReference type="SUPFAM" id="SSF161084">
    <property type="entry name" value="MAPEG domain-like"/>
    <property type="match status" value="1"/>
</dbReference>
<dbReference type="AlphaFoldDB" id="A0A3D0KIX0"/>
<evidence type="ECO:0000256" key="3">
    <source>
        <dbReference type="ARBA" id="ARBA00022989"/>
    </source>
</evidence>
<name>A0A3D0KIX0_9GAMM</name>
<dbReference type="EMBL" id="DOTR01000084">
    <property type="protein sequence ID" value="HCA03426.1"/>
    <property type="molecule type" value="Genomic_DNA"/>
</dbReference>
<dbReference type="PANTHER" id="PTHR31004:SF1">
    <property type="entry name" value="TRANSMEMBRANE PROTEIN 79"/>
    <property type="match status" value="1"/>
</dbReference>
<comment type="subcellular location">
    <subcellularLocation>
        <location evidence="1">Membrane</location>
    </subcellularLocation>
</comment>